<sequence>MATDVQSFYKDKTVFLTGGSGFLGKVTIAKLLCTTEVKRIYVLLRAKRGQEMRERCAAWDKDPVSISSSAAAAYSL</sequence>
<evidence type="ECO:0000313" key="4">
    <source>
        <dbReference type="Proteomes" id="UP000001292"/>
    </source>
</evidence>
<dbReference type="Gene3D" id="3.40.50.720">
    <property type="entry name" value="NAD(P)-binding Rossmann-like Domain"/>
    <property type="match status" value="1"/>
</dbReference>
<dbReference type="Proteomes" id="UP000001292">
    <property type="component" value="Unassembled WGS sequence"/>
</dbReference>
<dbReference type="GO" id="GO:0102965">
    <property type="term" value="F:alcohol-forming long-chain fatty acyl-CoA reductase activity"/>
    <property type="evidence" value="ECO:0007669"/>
    <property type="project" value="UniProtKB-EC"/>
</dbReference>
<dbReference type="AlphaFoldDB" id="B4IND3"/>
<dbReference type="GO" id="GO:0035336">
    <property type="term" value="P:long-chain fatty-acyl-CoA metabolic process"/>
    <property type="evidence" value="ECO:0007669"/>
    <property type="project" value="TreeGrafter"/>
</dbReference>
<comment type="similarity">
    <text evidence="1">Belongs to the fatty acyl-CoA reductase family.</text>
</comment>
<dbReference type="InterPro" id="IPR026055">
    <property type="entry name" value="FAR"/>
</dbReference>
<dbReference type="HOGENOM" id="CLU_186328_0_0_1"/>
<dbReference type="InterPro" id="IPR036291">
    <property type="entry name" value="NAD(P)-bd_dom_sf"/>
</dbReference>
<keyword evidence="1" id="KW-0521">NADP</keyword>
<keyword evidence="1" id="KW-0560">Oxidoreductase</keyword>
<dbReference type="EC" id="1.2.1.84" evidence="1"/>
<dbReference type="SMR" id="B4IND3"/>
<reference evidence="3 4" key="1">
    <citation type="journal article" date="2007" name="Nature">
        <title>Evolution of genes and genomes on the Drosophila phylogeny.</title>
        <authorList>
            <consortium name="Drosophila 12 Genomes Consortium"/>
            <person name="Clark A.G."/>
            <person name="Eisen M.B."/>
            <person name="Smith D.R."/>
            <person name="Bergman C.M."/>
            <person name="Oliver B."/>
            <person name="Markow T.A."/>
            <person name="Kaufman T.C."/>
            <person name="Kellis M."/>
            <person name="Gelbart W."/>
            <person name="Iyer V.N."/>
            <person name="Pollard D.A."/>
            <person name="Sackton T.B."/>
            <person name="Larracuente A.M."/>
            <person name="Singh N.D."/>
            <person name="Abad J.P."/>
            <person name="Abt D.N."/>
            <person name="Adryan B."/>
            <person name="Aguade M."/>
            <person name="Akashi H."/>
            <person name="Anderson W.W."/>
            <person name="Aquadro C.F."/>
            <person name="Ardell D.H."/>
            <person name="Arguello R."/>
            <person name="Artieri C.G."/>
            <person name="Barbash D.A."/>
            <person name="Barker D."/>
            <person name="Barsanti P."/>
            <person name="Batterham P."/>
            <person name="Batzoglou S."/>
            <person name="Begun D."/>
            <person name="Bhutkar A."/>
            <person name="Blanco E."/>
            <person name="Bosak S.A."/>
            <person name="Bradley R.K."/>
            <person name="Brand A.D."/>
            <person name="Brent M.R."/>
            <person name="Brooks A.N."/>
            <person name="Brown R.H."/>
            <person name="Butlin R.K."/>
            <person name="Caggese C."/>
            <person name="Calvi B.R."/>
            <person name="Bernardo de Carvalho A."/>
            <person name="Caspi A."/>
            <person name="Castrezana S."/>
            <person name="Celniker S.E."/>
            <person name="Chang J.L."/>
            <person name="Chapple C."/>
            <person name="Chatterji S."/>
            <person name="Chinwalla A."/>
            <person name="Civetta A."/>
            <person name="Clifton S.W."/>
            <person name="Comeron J.M."/>
            <person name="Costello J.C."/>
            <person name="Coyne J.A."/>
            <person name="Daub J."/>
            <person name="David R.G."/>
            <person name="Delcher A.L."/>
            <person name="Delehaunty K."/>
            <person name="Do C.B."/>
            <person name="Ebling H."/>
            <person name="Edwards K."/>
            <person name="Eickbush T."/>
            <person name="Evans J.D."/>
            <person name="Filipski A."/>
            <person name="Findeiss S."/>
            <person name="Freyhult E."/>
            <person name="Fulton L."/>
            <person name="Fulton R."/>
            <person name="Garcia A.C."/>
            <person name="Gardiner A."/>
            <person name="Garfield D.A."/>
            <person name="Garvin B.E."/>
            <person name="Gibson G."/>
            <person name="Gilbert D."/>
            <person name="Gnerre S."/>
            <person name="Godfrey J."/>
            <person name="Good R."/>
            <person name="Gotea V."/>
            <person name="Gravely B."/>
            <person name="Greenberg A.J."/>
            <person name="Griffiths-Jones S."/>
            <person name="Gross S."/>
            <person name="Guigo R."/>
            <person name="Gustafson E.A."/>
            <person name="Haerty W."/>
            <person name="Hahn M.W."/>
            <person name="Halligan D.L."/>
            <person name="Halpern A.L."/>
            <person name="Halter G.M."/>
            <person name="Han M.V."/>
            <person name="Heger A."/>
            <person name="Hillier L."/>
            <person name="Hinrichs A.S."/>
            <person name="Holmes I."/>
            <person name="Hoskins R.A."/>
            <person name="Hubisz M.J."/>
            <person name="Hultmark D."/>
            <person name="Huntley M.A."/>
            <person name="Jaffe D.B."/>
            <person name="Jagadeeshan S."/>
            <person name="Jeck W.R."/>
            <person name="Johnson J."/>
            <person name="Jones C.D."/>
            <person name="Jordan W.C."/>
            <person name="Karpen G.H."/>
            <person name="Kataoka E."/>
            <person name="Keightley P.D."/>
            <person name="Kheradpour P."/>
            <person name="Kirkness E.F."/>
            <person name="Koerich L.B."/>
            <person name="Kristiansen K."/>
            <person name="Kudrna D."/>
            <person name="Kulathinal R.J."/>
            <person name="Kumar S."/>
            <person name="Kwok R."/>
            <person name="Lander E."/>
            <person name="Langley C.H."/>
            <person name="Lapoint R."/>
            <person name="Lazzaro B.P."/>
            <person name="Lee S.J."/>
            <person name="Levesque L."/>
            <person name="Li R."/>
            <person name="Lin C.F."/>
            <person name="Lin M.F."/>
            <person name="Lindblad-Toh K."/>
            <person name="Llopart A."/>
            <person name="Long M."/>
            <person name="Low L."/>
            <person name="Lozovsky E."/>
            <person name="Lu J."/>
            <person name="Luo M."/>
            <person name="Machado C.A."/>
            <person name="Makalowski W."/>
            <person name="Marzo M."/>
            <person name="Matsuda M."/>
            <person name="Matzkin L."/>
            <person name="McAllister B."/>
            <person name="McBride C.S."/>
            <person name="McKernan B."/>
            <person name="McKernan K."/>
            <person name="Mendez-Lago M."/>
            <person name="Minx P."/>
            <person name="Mollenhauer M.U."/>
            <person name="Montooth K."/>
            <person name="Mount S.M."/>
            <person name="Mu X."/>
            <person name="Myers E."/>
            <person name="Negre B."/>
            <person name="Newfeld S."/>
            <person name="Nielsen R."/>
            <person name="Noor M.A."/>
            <person name="O'Grady P."/>
            <person name="Pachter L."/>
            <person name="Papaceit M."/>
            <person name="Parisi M.J."/>
            <person name="Parisi M."/>
            <person name="Parts L."/>
            <person name="Pedersen J.S."/>
            <person name="Pesole G."/>
            <person name="Phillippy A.M."/>
            <person name="Ponting C.P."/>
            <person name="Pop M."/>
            <person name="Porcelli D."/>
            <person name="Powell J.R."/>
            <person name="Prohaska S."/>
            <person name="Pruitt K."/>
            <person name="Puig M."/>
            <person name="Quesneville H."/>
            <person name="Ram K.R."/>
            <person name="Rand D."/>
            <person name="Rasmussen M.D."/>
            <person name="Reed L.K."/>
            <person name="Reenan R."/>
            <person name="Reily A."/>
            <person name="Remington K.A."/>
            <person name="Rieger T.T."/>
            <person name="Ritchie M.G."/>
            <person name="Robin C."/>
            <person name="Rogers Y.H."/>
            <person name="Rohde C."/>
            <person name="Rozas J."/>
            <person name="Rubenfield M.J."/>
            <person name="Ruiz A."/>
            <person name="Russo S."/>
            <person name="Salzberg S.L."/>
            <person name="Sanchez-Gracia A."/>
            <person name="Saranga D.J."/>
            <person name="Sato H."/>
            <person name="Schaeffer S.W."/>
            <person name="Schatz M.C."/>
            <person name="Schlenke T."/>
            <person name="Schwartz R."/>
            <person name="Segarra C."/>
            <person name="Singh R.S."/>
            <person name="Sirot L."/>
            <person name="Sirota M."/>
            <person name="Sisneros N.B."/>
            <person name="Smith C.D."/>
            <person name="Smith T.F."/>
            <person name="Spieth J."/>
            <person name="Stage D.E."/>
            <person name="Stark A."/>
            <person name="Stephan W."/>
            <person name="Strausberg R.L."/>
            <person name="Strempel S."/>
            <person name="Sturgill D."/>
            <person name="Sutton G."/>
            <person name="Sutton G.G."/>
            <person name="Tao W."/>
            <person name="Teichmann S."/>
            <person name="Tobari Y.N."/>
            <person name="Tomimura Y."/>
            <person name="Tsolas J.M."/>
            <person name="Valente V.L."/>
            <person name="Venter E."/>
            <person name="Venter J.C."/>
            <person name="Vicario S."/>
            <person name="Vieira F.G."/>
            <person name="Vilella A.J."/>
            <person name="Villasante A."/>
            <person name="Walenz B."/>
            <person name="Wang J."/>
            <person name="Wasserman M."/>
            <person name="Watts T."/>
            <person name="Wilson D."/>
            <person name="Wilson R.K."/>
            <person name="Wing R.A."/>
            <person name="Wolfner M.F."/>
            <person name="Wong A."/>
            <person name="Wong G.K."/>
            <person name="Wu C.I."/>
            <person name="Wu G."/>
            <person name="Yamamoto D."/>
            <person name="Yang H.P."/>
            <person name="Yang S.P."/>
            <person name="Yorke J.A."/>
            <person name="Yoshida K."/>
            <person name="Zdobnov E."/>
            <person name="Zhang P."/>
            <person name="Zhang Y."/>
            <person name="Zimin A.V."/>
            <person name="Baldwin J."/>
            <person name="Abdouelleil A."/>
            <person name="Abdulkadir J."/>
            <person name="Abebe A."/>
            <person name="Abera B."/>
            <person name="Abreu J."/>
            <person name="Acer S.C."/>
            <person name="Aftuck L."/>
            <person name="Alexander A."/>
            <person name="An P."/>
            <person name="Anderson E."/>
            <person name="Anderson S."/>
            <person name="Arachi H."/>
            <person name="Azer M."/>
            <person name="Bachantsang P."/>
            <person name="Barry A."/>
            <person name="Bayul T."/>
            <person name="Berlin A."/>
            <person name="Bessette D."/>
            <person name="Bloom T."/>
            <person name="Blye J."/>
            <person name="Boguslavskiy L."/>
            <person name="Bonnet C."/>
            <person name="Boukhgalter B."/>
            <person name="Bourzgui I."/>
            <person name="Brown A."/>
            <person name="Cahill P."/>
            <person name="Channer S."/>
            <person name="Cheshatsang Y."/>
            <person name="Chuda L."/>
            <person name="Citroen M."/>
            <person name="Collymore A."/>
            <person name="Cooke P."/>
            <person name="Costello M."/>
            <person name="D'Aco K."/>
            <person name="Daza R."/>
            <person name="De Haan G."/>
            <person name="DeGray S."/>
            <person name="DeMaso C."/>
            <person name="Dhargay N."/>
            <person name="Dooley K."/>
            <person name="Dooley E."/>
            <person name="Doricent M."/>
            <person name="Dorje P."/>
            <person name="Dorjee K."/>
            <person name="Dupes A."/>
            <person name="Elong R."/>
            <person name="Falk J."/>
            <person name="Farina A."/>
            <person name="Faro S."/>
            <person name="Ferguson D."/>
            <person name="Fisher S."/>
            <person name="Foley C.D."/>
            <person name="Franke A."/>
            <person name="Friedrich D."/>
            <person name="Gadbois L."/>
            <person name="Gearin G."/>
            <person name="Gearin C.R."/>
            <person name="Giannoukos G."/>
            <person name="Goode T."/>
            <person name="Graham J."/>
            <person name="Grandbois E."/>
            <person name="Grewal S."/>
            <person name="Gyaltsen K."/>
            <person name="Hafez N."/>
            <person name="Hagos B."/>
            <person name="Hall J."/>
            <person name="Henson C."/>
            <person name="Hollinger A."/>
            <person name="Honan T."/>
            <person name="Huard M.D."/>
            <person name="Hughes L."/>
            <person name="Hurhula B."/>
            <person name="Husby M.E."/>
            <person name="Kamat A."/>
            <person name="Kanga B."/>
            <person name="Kashin S."/>
            <person name="Khazanovich D."/>
            <person name="Kisner P."/>
            <person name="Lance K."/>
            <person name="Lara M."/>
            <person name="Lee W."/>
            <person name="Lennon N."/>
            <person name="Letendre F."/>
            <person name="LeVine R."/>
            <person name="Lipovsky A."/>
            <person name="Liu X."/>
            <person name="Liu J."/>
            <person name="Liu S."/>
            <person name="Lokyitsang T."/>
            <person name="Lokyitsang Y."/>
            <person name="Lubonja R."/>
            <person name="Lui A."/>
            <person name="MacDonald P."/>
            <person name="Magnisalis V."/>
            <person name="Maru K."/>
            <person name="Matthews C."/>
            <person name="McCusker W."/>
            <person name="McDonough S."/>
            <person name="Mehta T."/>
            <person name="Meldrim J."/>
            <person name="Meneus L."/>
            <person name="Mihai O."/>
            <person name="Mihalev A."/>
            <person name="Mihova T."/>
            <person name="Mittelman R."/>
            <person name="Mlenga V."/>
            <person name="Montmayeur A."/>
            <person name="Mulrain L."/>
            <person name="Navidi A."/>
            <person name="Naylor J."/>
            <person name="Negash T."/>
            <person name="Nguyen T."/>
            <person name="Nguyen N."/>
            <person name="Nicol R."/>
            <person name="Norbu C."/>
            <person name="Norbu N."/>
            <person name="Novod N."/>
            <person name="O'Neill B."/>
            <person name="Osman S."/>
            <person name="Markiewicz E."/>
            <person name="Oyono O.L."/>
            <person name="Patti C."/>
            <person name="Phunkhang P."/>
            <person name="Pierre F."/>
            <person name="Priest M."/>
            <person name="Raghuraman S."/>
            <person name="Rege F."/>
            <person name="Reyes R."/>
            <person name="Rise C."/>
            <person name="Rogov P."/>
            <person name="Ross K."/>
            <person name="Ryan E."/>
            <person name="Settipalli S."/>
            <person name="Shea T."/>
            <person name="Sherpa N."/>
            <person name="Shi L."/>
            <person name="Shih D."/>
            <person name="Sparrow T."/>
            <person name="Spaulding J."/>
            <person name="Stalker J."/>
            <person name="Stange-Thomann N."/>
            <person name="Stavropoulos S."/>
            <person name="Stone C."/>
            <person name="Strader C."/>
            <person name="Tesfaye S."/>
            <person name="Thomson T."/>
            <person name="Thoulutsang Y."/>
            <person name="Thoulutsang D."/>
            <person name="Topham K."/>
            <person name="Topping I."/>
            <person name="Tsamla T."/>
            <person name="Vassiliev H."/>
            <person name="Vo A."/>
            <person name="Wangchuk T."/>
            <person name="Wangdi T."/>
            <person name="Weiand M."/>
            <person name="Wilkinson J."/>
            <person name="Wilson A."/>
            <person name="Yadav S."/>
            <person name="Young G."/>
            <person name="Yu Q."/>
            <person name="Zembek L."/>
            <person name="Zhong D."/>
            <person name="Zimmer A."/>
            <person name="Zwirko Z."/>
            <person name="Jaffe D.B."/>
            <person name="Alvarez P."/>
            <person name="Brockman W."/>
            <person name="Butler J."/>
            <person name="Chin C."/>
            <person name="Gnerre S."/>
            <person name="Grabherr M."/>
            <person name="Kleber M."/>
            <person name="Mauceli E."/>
            <person name="MacCallum I."/>
        </authorList>
    </citation>
    <scope>NUCLEOTIDE SEQUENCE [LARGE SCALE GENOMIC DNA]</scope>
    <source>
        <strain evidence="4">Rob3c / Tucson 14021-0248.25</strain>
    </source>
</reference>
<dbReference type="PANTHER" id="PTHR11011">
    <property type="entry name" value="MALE STERILITY PROTEIN 2-RELATED"/>
    <property type="match status" value="1"/>
</dbReference>
<evidence type="ECO:0000313" key="3">
    <source>
        <dbReference type="EMBL" id="EDW48881.1"/>
    </source>
</evidence>
<dbReference type="STRING" id="7238.B4IND3"/>
<accession>B4IND3</accession>
<dbReference type="PANTHER" id="PTHR11011:SF60">
    <property type="entry name" value="FATTY ACYL-COA REDUCTASE-RELATED"/>
    <property type="match status" value="1"/>
</dbReference>
<dbReference type="GO" id="GO:0005777">
    <property type="term" value="C:peroxisome"/>
    <property type="evidence" value="ECO:0007669"/>
    <property type="project" value="TreeGrafter"/>
</dbReference>
<proteinExistence type="inferred from homology"/>
<feature type="domain" description="Thioester reductase (TE)" evidence="2">
    <location>
        <begin position="16"/>
        <end position="65"/>
    </location>
</feature>
<keyword evidence="1" id="KW-0443">Lipid metabolism</keyword>
<dbReference type="InterPro" id="IPR013120">
    <property type="entry name" value="FAR_NAD-bd"/>
</dbReference>
<comment type="function">
    <text evidence="1">Catalyzes the reduction of fatty acyl-CoA to fatty alcohols.</text>
</comment>
<evidence type="ECO:0000256" key="1">
    <source>
        <dbReference type="RuleBase" id="RU363097"/>
    </source>
</evidence>
<organism evidence="4">
    <name type="scientific">Drosophila sechellia</name>
    <name type="common">Fruit fly</name>
    <dbReference type="NCBI Taxonomy" id="7238"/>
    <lineage>
        <taxon>Eukaryota</taxon>
        <taxon>Metazoa</taxon>
        <taxon>Ecdysozoa</taxon>
        <taxon>Arthropoda</taxon>
        <taxon>Hexapoda</taxon>
        <taxon>Insecta</taxon>
        <taxon>Pterygota</taxon>
        <taxon>Neoptera</taxon>
        <taxon>Endopterygota</taxon>
        <taxon>Diptera</taxon>
        <taxon>Brachycera</taxon>
        <taxon>Muscomorpha</taxon>
        <taxon>Ephydroidea</taxon>
        <taxon>Drosophilidae</taxon>
        <taxon>Drosophila</taxon>
        <taxon>Sophophora</taxon>
    </lineage>
</organism>
<dbReference type="GO" id="GO:0080019">
    <property type="term" value="F:alcohol-forming very long-chain fatty acyl-CoA reductase activity"/>
    <property type="evidence" value="ECO:0007669"/>
    <property type="project" value="InterPro"/>
</dbReference>
<keyword evidence="4" id="KW-1185">Reference proteome</keyword>
<dbReference type="EMBL" id="CH482037">
    <property type="protein sequence ID" value="EDW48881.1"/>
    <property type="molecule type" value="Genomic_DNA"/>
</dbReference>
<gene>
    <name evidence="3" type="primary">Dsec\GM15131</name>
    <name evidence="3" type="ORF">Dsec_GM15131</name>
</gene>
<dbReference type="SUPFAM" id="SSF51735">
    <property type="entry name" value="NAD(P)-binding Rossmann-fold domains"/>
    <property type="match status" value="1"/>
</dbReference>
<protein>
    <recommendedName>
        <fullName evidence="1">Fatty acyl-CoA reductase</fullName>
        <ecNumber evidence="1">1.2.1.84</ecNumber>
    </recommendedName>
</protein>
<evidence type="ECO:0000259" key="2">
    <source>
        <dbReference type="Pfam" id="PF07993"/>
    </source>
</evidence>
<dbReference type="Pfam" id="PF07993">
    <property type="entry name" value="NAD_binding_4"/>
    <property type="match status" value="1"/>
</dbReference>
<name>B4IND3_DROSE</name>
<comment type="catalytic activity">
    <reaction evidence="1">
        <text>a long-chain fatty acyl-CoA + 2 NADPH + 2 H(+) = a long-chain primary fatty alcohol + 2 NADP(+) + CoA</text>
        <dbReference type="Rhea" id="RHEA:52716"/>
        <dbReference type="ChEBI" id="CHEBI:15378"/>
        <dbReference type="ChEBI" id="CHEBI:57287"/>
        <dbReference type="ChEBI" id="CHEBI:57783"/>
        <dbReference type="ChEBI" id="CHEBI:58349"/>
        <dbReference type="ChEBI" id="CHEBI:77396"/>
        <dbReference type="ChEBI" id="CHEBI:83139"/>
        <dbReference type="EC" id="1.2.1.84"/>
    </reaction>
</comment>
<keyword evidence="1" id="KW-0444">Lipid biosynthesis</keyword>